<feature type="transmembrane region" description="Helical" evidence="8">
    <location>
        <begin position="959"/>
        <end position="979"/>
    </location>
</feature>
<dbReference type="Proteomes" id="UP001146120">
    <property type="component" value="Unassembled WGS sequence"/>
</dbReference>
<keyword evidence="3" id="KW-0808">Transferase</keyword>
<feature type="transmembrane region" description="Helical" evidence="8">
    <location>
        <begin position="925"/>
        <end position="947"/>
    </location>
</feature>
<feature type="transmembrane region" description="Helical" evidence="8">
    <location>
        <begin position="299"/>
        <end position="321"/>
    </location>
</feature>
<keyword evidence="5 8" id="KW-1133">Transmembrane helix</keyword>
<evidence type="ECO:0000256" key="1">
    <source>
        <dbReference type="ARBA" id="ARBA00004141"/>
    </source>
</evidence>
<organism evidence="10 11">
    <name type="scientific">Lagenidium giganteum</name>
    <dbReference type="NCBI Taxonomy" id="4803"/>
    <lineage>
        <taxon>Eukaryota</taxon>
        <taxon>Sar</taxon>
        <taxon>Stramenopiles</taxon>
        <taxon>Oomycota</taxon>
        <taxon>Peronosporomycetes</taxon>
        <taxon>Pythiales</taxon>
        <taxon>Pythiaceae</taxon>
    </lineage>
</organism>
<dbReference type="Pfam" id="PF00169">
    <property type="entry name" value="PH"/>
    <property type="match status" value="1"/>
</dbReference>
<dbReference type="GO" id="GO:0016757">
    <property type="term" value="F:glycosyltransferase activity"/>
    <property type="evidence" value="ECO:0007669"/>
    <property type="project" value="UniProtKB-KW"/>
</dbReference>
<gene>
    <name evidence="10" type="ORF">N0F65_006524</name>
</gene>
<dbReference type="CDD" id="cd00821">
    <property type="entry name" value="PH"/>
    <property type="match status" value="1"/>
</dbReference>
<dbReference type="InterPro" id="IPR011993">
    <property type="entry name" value="PH-like_dom_sf"/>
</dbReference>
<evidence type="ECO:0000256" key="6">
    <source>
        <dbReference type="ARBA" id="ARBA00023136"/>
    </source>
</evidence>
<evidence type="ECO:0000256" key="7">
    <source>
        <dbReference type="SAM" id="MobiDB-lite"/>
    </source>
</evidence>
<feature type="transmembrane region" description="Helical" evidence="8">
    <location>
        <begin position="1000"/>
        <end position="1019"/>
    </location>
</feature>
<dbReference type="SUPFAM" id="SSF50729">
    <property type="entry name" value="PH domain-like"/>
    <property type="match status" value="1"/>
</dbReference>
<evidence type="ECO:0000256" key="8">
    <source>
        <dbReference type="SAM" id="Phobius"/>
    </source>
</evidence>
<keyword evidence="4 8" id="KW-0812">Transmembrane</keyword>
<dbReference type="SUPFAM" id="SSF53448">
    <property type="entry name" value="Nucleotide-diphospho-sugar transferases"/>
    <property type="match status" value="1"/>
</dbReference>
<dbReference type="PROSITE" id="PS50003">
    <property type="entry name" value="PH_DOMAIN"/>
    <property type="match status" value="1"/>
</dbReference>
<accession>A0AAV2YHB9</accession>
<dbReference type="SMART" id="SM00233">
    <property type="entry name" value="PH"/>
    <property type="match status" value="1"/>
</dbReference>
<dbReference type="PANTHER" id="PTHR43867:SF8">
    <property type="entry name" value="GLYCOSIDE HYDROLASE FAMILY 8"/>
    <property type="match status" value="1"/>
</dbReference>
<dbReference type="Gene3D" id="3.90.550.10">
    <property type="entry name" value="Spore Coat Polysaccharide Biosynthesis Protein SpsA, Chain A"/>
    <property type="match status" value="3"/>
</dbReference>
<comment type="subcellular location">
    <subcellularLocation>
        <location evidence="1">Membrane</location>
        <topology evidence="1">Multi-pass membrane protein</topology>
    </subcellularLocation>
</comment>
<evidence type="ECO:0000256" key="3">
    <source>
        <dbReference type="ARBA" id="ARBA00022679"/>
    </source>
</evidence>
<feature type="transmembrane region" description="Helical" evidence="8">
    <location>
        <begin position="810"/>
        <end position="832"/>
    </location>
</feature>
<dbReference type="PANTHER" id="PTHR43867">
    <property type="entry name" value="CELLULOSE SYNTHASE CATALYTIC SUBUNIT A [UDP-FORMING]"/>
    <property type="match status" value="1"/>
</dbReference>
<reference evidence="10" key="2">
    <citation type="journal article" date="2023" name="Microbiol Resour">
        <title>Decontamination and Annotation of the Draft Genome Sequence of the Oomycete Lagenidium giganteum ARSEF 373.</title>
        <authorList>
            <person name="Morgan W.R."/>
            <person name="Tartar A."/>
        </authorList>
    </citation>
    <scope>NUCLEOTIDE SEQUENCE</scope>
    <source>
        <strain evidence="10">ARSEF 373</strain>
    </source>
</reference>
<evidence type="ECO:0000256" key="5">
    <source>
        <dbReference type="ARBA" id="ARBA00022989"/>
    </source>
</evidence>
<comment type="caution">
    <text evidence="10">The sequence shown here is derived from an EMBL/GenBank/DDBJ whole genome shotgun (WGS) entry which is preliminary data.</text>
</comment>
<evidence type="ECO:0000256" key="2">
    <source>
        <dbReference type="ARBA" id="ARBA00022676"/>
    </source>
</evidence>
<evidence type="ECO:0000313" key="11">
    <source>
        <dbReference type="Proteomes" id="UP001146120"/>
    </source>
</evidence>
<dbReference type="InterPro" id="IPR001173">
    <property type="entry name" value="Glyco_trans_2-like"/>
</dbReference>
<feature type="domain" description="PH" evidence="9">
    <location>
        <begin position="75"/>
        <end position="187"/>
    </location>
</feature>
<feature type="transmembrane region" description="Helical" evidence="8">
    <location>
        <begin position="215"/>
        <end position="237"/>
    </location>
</feature>
<dbReference type="Gene3D" id="2.30.29.30">
    <property type="entry name" value="Pleckstrin-homology domain (PH domain)/Phosphotyrosine-binding domain (PTB)"/>
    <property type="match status" value="1"/>
</dbReference>
<keyword evidence="2" id="KW-0328">Glycosyltransferase</keyword>
<evidence type="ECO:0000313" key="10">
    <source>
        <dbReference type="EMBL" id="DAZ93465.1"/>
    </source>
</evidence>
<protein>
    <recommendedName>
        <fullName evidence="9">PH domain-containing protein</fullName>
    </recommendedName>
</protein>
<dbReference type="InterPro" id="IPR029044">
    <property type="entry name" value="Nucleotide-diphossugar_trans"/>
</dbReference>
<sequence length="1028" mass="116527">MAPPRQSAKFVNRGSIPEHDVYDQHSTPQPVHAHEEFGHNDGLLANDAEKTALTKEAQQVITELTKAEENEALGKITVHGWMHKQGTRKFKGPVAKSWRKRYFALEGTTIYYFHDFVDCRKYFSSRSGELAIGAIDLRDAFKLEQSERLDLPARGIAIHTRHRVWLVCPETETDFTMWFDALELTIMTAGSGNVIKRELPNVRVYEMKGRSSYRFWYIVFVITALVELAAITLWFPIGIEPCDIKLKFATCAEIQDLRVEKLKCGASPFNGVWKPPQWYNWSAGISDVKCFRHPSISHWVSYFMFYFAELISILLGFLYYLGMWKPVRRGAQYLRDFKPHFPPAKWPTVDILLCHYSEPAEDTIATLEKIMNLNYPPQLFHVWICDDGYCKSKWDEGASVPKVGVNKGVIENAGDVRREVAQFMFERVCESDDIEVDEWRKQHTTVKMPTEANPRVVRRADCAVGSVRDDYNYPGFPKVTFVGRIKPPVHHSKAGNINNVLYNEGACGRYCIILDNDMKPHEMFIQATLPFFFDAPRSAKISRCVASGCGDIGKICCALCQSAGVPEREISFCSKDCFNASAHVKSSLHRRQTQNTMKERMVCSTCGSKINQKKGVCRKCSAPSSRRRSSAAALVDVSVDEYSDHVSVNQVGYVQTPQYFEDCLQLRLGDPCGHRNSTFFDSAQTGMDGYECASFAGTNAIFRREALDSVCGIQYGSLTEDAFTGKMMIDKGWKGLYFRKDLEGEESERIRLAEGAVPESVAASLAQRKRWAKGNFQIFLRKKDTMVDPKWTPPRVELPKPRKINRFMRWVFFMNLTVYPIGSFPAIFFFYITGHFLYSGNAPIYTSGLRLLMALVPKIVSQSILSALSNRTVENNDVLRSQQTWFSYAFVHVLAVFEAIYWKITNKEASWANTGALGGNSVMEIPNILVFLSMVFGIVWCVVRYFTGYNQAETTHGTPLLFASLFLGGFTAAQLGPMVRMSFQTYFGWSHKSLTDQGNIVGSFMLAIVLSILCIWVYVETPNHSVFG</sequence>
<dbReference type="InterPro" id="IPR001849">
    <property type="entry name" value="PH_domain"/>
</dbReference>
<dbReference type="InterPro" id="IPR050321">
    <property type="entry name" value="Glycosyltr_2/OpgH_subfam"/>
</dbReference>
<feature type="region of interest" description="Disordered" evidence="7">
    <location>
        <begin position="1"/>
        <end position="33"/>
    </location>
</feature>
<dbReference type="EMBL" id="DAKRPA010000314">
    <property type="protein sequence ID" value="DAZ93465.1"/>
    <property type="molecule type" value="Genomic_DNA"/>
</dbReference>
<reference evidence="10" key="1">
    <citation type="submission" date="2022-11" db="EMBL/GenBank/DDBJ databases">
        <authorList>
            <person name="Morgan W.R."/>
            <person name="Tartar A."/>
        </authorList>
    </citation>
    <scope>NUCLEOTIDE SEQUENCE</scope>
    <source>
        <strain evidence="10">ARSEF 373</strain>
    </source>
</reference>
<feature type="transmembrane region" description="Helical" evidence="8">
    <location>
        <begin position="885"/>
        <end position="904"/>
    </location>
</feature>
<dbReference type="GO" id="GO:0016020">
    <property type="term" value="C:membrane"/>
    <property type="evidence" value="ECO:0007669"/>
    <property type="project" value="UniProtKB-SubCell"/>
</dbReference>
<proteinExistence type="predicted"/>
<dbReference type="Pfam" id="PF13632">
    <property type="entry name" value="Glyco_trans_2_3"/>
    <property type="match status" value="1"/>
</dbReference>
<dbReference type="AlphaFoldDB" id="A0AAV2YHB9"/>
<evidence type="ECO:0000256" key="4">
    <source>
        <dbReference type="ARBA" id="ARBA00022692"/>
    </source>
</evidence>
<name>A0AAV2YHB9_9STRA</name>
<keyword evidence="6 8" id="KW-0472">Membrane</keyword>
<keyword evidence="11" id="KW-1185">Reference proteome</keyword>
<evidence type="ECO:0000259" key="9">
    <source>
        <dbReference type="PROSITE" id="PS50003"/>
    </source>
</evidence>